<dbReference type="Gene3D" id="3.20.20.60">
    <property type="entry name" value="Phosphoenolpyruvate-binding domains"/>
    <property type="match status" value="1"/>
</dbReference>
<keyword evidence="12 16" id="KW-0670">Pyruvate</keyword>
<evidence type="ECO:0000256" key="3">
    <source>
        <dbReference type="ARBA" id="ARBA00008663"/>
    </source>
</evidence>
<name>A0A449A932_9BACT</name>
<dbReference type="SUPFAM" id="SSF50800">
    <property type="entry name" value="PK beta-barrel domain-like"/>
    <property type="match status" value="1"/>
</dbReference>
<dbReference type="InterPro" id="IPR015806">
    <property type="entry name" value="Pyrv_Knase_insert_dom_sf"/>
</dbReference>
<dbReference type="InterPro" id="IPR001697">
    <property type="entry name" value="Pyr_Knase"/>
</dbReference>
<evidence type="ECO:0000256" key="6">
    <source>
        <dbReference type="ARBA" id="ARBA00022723"/>
    </source>
</evidence>
<dbReference type="GO" id="GO:0005524">
    <property type="term" value="F:ATP binding"/>
    <property type="evidence" value="ECO:0007669"/>
    <property type="project" value="UniProtKB-KW"/>
</dbReference>
<dbReference type="RefSeq" id="WP_129687612.1">
    <property type="nucleotide sequence ID" value="NZ_LR214970.1"/>
</dbReference>
<keyword evidence="8 14" id="KW-0418">Kinase</keyword>
<evidence type="ECO:0000256" key="7">
    <source>
        <dbReference type="ARBA" id="ARBA00022741"/>
    </source>
</evidence>
<sequence>MKLDNHKQKLTITSGPASCDLETMKQIIAAGATVIRANFSHGSIEEQKLKFDTAKQAAKELGVNISLMLDTKGPEIRVGKMRDGAVALKSGQELKILTTTDEYLNVIGDEERVTVGYDMSQDLKVGDTVLFDDGKLTSKVISVKPGIVTVELINSHTLKTNKRINLPNVDFSLPFLSEKDINDVIFGAEYGVDYVAASFVNNAKNVKDLRELLNKHGGHEIQIISKIESQIGINNIDEIIEAGEGIMVARGDLGLEIPYYEVPYWQTQIIDKCRAANKVCVVATQMLDSLENNPQPTRAEVSDVYWATNYGADSTMLSNETAAGKYPVRAVEVMKTINKKAENDFYNSCKYTKYVEKLLAKLDLDNELDIRVSKIVKSAMSGEYKYTIIVSKDESILRKLSNFRLNTTFIGVISNDRAATTFGLNSGVKIISDTAKIYQNIIHDNNKVLDIEPMLEHDVDDSYLLVVEDKITFKKFTK</sequence>
<comment type="cofactor">
    <cofactor evidence="1">
        <name>K(+)</name>
        <dbReference type="ChEBI" id="CHEBI:29103"/>
    </cofactor>
</comment>
<dbReference type="InterPro" id="IPR011037">
    <property type="entry name" value="Pyrv_Knase-like_insert_dom_sf"/>
</dbReference>
<evidence type="ECO:0000256" key="8">
    <source>
        <dbReference type="ARBA" id="ARBA00022777"/>
    </source>
</evidence>
<comment type="pathway">
    <text evidence="2 14">Carbohydrate degradation; glycolysis; pyruvate from D-glyceraldehyde 3-phosphate: step 5/5.</text>
</comment>
<dbReference type="PANTHER" id="PTHR11817">
    <property type="entry name" value="PYRUVATE KINASE"/>
    <property type="match status" value="1"/>
</dbReference>
<dbReference type="InterPro" id="IPR036918">
    <property type="entry name" value="Pyrv_Knase_C_sf"/>
</dbReference>
<organism evidence="16 17">
    <name type="scientific">Mycoplasmopsis bovigenitalium</name>
    <dbReference type="NCBI Taxonomy" id="2112"/>
    <lineage>
        <taxon>Bacteria</taxon>
        <taxon>Bacillati</taxon>
        <taxon>Mycoplasmatota</taxon>
        <taxon>Mycoplasmoidales</taxon>
        <taxon>Metamycoplasmataceae</taxon>
        <taxon>Mycoplasmopsis</taxon>
    </lineage>
</organism>
<comment type="similarity">
    <text evidence="3 14">Belongs to the pyruvate kinase family.</text>
</comment>
<evidence type="ECO:0000256" key="13">
    <source>
        <dbReference type="NCBIfam" id="TIGR01064"/>
    </source>
</evidence>
<gene>
    <name evidence="16" type="primary">pyk</name>
    <name evidence="16" type="ORF">NCTC10122_00284</name>
</gene>
<evidence type="ECO:0000256" key="14">
    <source>
        <dbReference type="RuleBase" id="RU000504"/>
    </source>
</evidence>
<dbReference type="EC" id="2.7.1.40" evidence="4 13"/>
<dbReference type="GO" id="GO:0000287">
    <property type="term" value="F:magnesium ion binding"/>
    <property type="evidence" value="ECO:0007669"/>
    <property type="project" value="UniProtKB-UniRule"/>
</dbReference>
<dbReference type="GO" id="GO:0030955">
    <property type="term" value="F:potassium ion binding"/>
    <property type="evidence" value="ECO:0007669"/>
    <property type="project" value="UniProtKB-UniRule"/>
</dbReference>
<dbReference type="EMBL" id="LR214970">
    <property type="protein sequence ID" value="VEU60686.1"/>
    <property type="molecule type" value="Genomic_DNA"/>
</dbReference>
<dbReference type="Pfam" id="PF00224">
    <property type="entry name" value="PK"/>
    <property type="match status" value="1"/>
</dbReference>
<evidence type="ECO:0000256" key="1">
    <source>
        <dbReference type="ARBA" id="ARBA00001958"/>
    </source>
</evidence>
<evidence type="ECO:0000256" key="9">
    <source>
        <dbReference type="ARBA" id="ARBA00022840"/>
    </source>
</evidence>
<proteinExistence type="inferred from homology"/>
<evidence type="ECO:0000313" key="16">
    <source>
        <dbReference type="EMBL" id="VEU60686.1"/>
    </source>
</evidence>
<dbReference type="UniPathway" id="UPA00109">
    <property type="reaction ID" value="UER00188"/>
</dbReference>
<dbReference type="NCBIfam" id="NF004491">
    <property type="entry name" value="PRK05826.1"/>
    <property type="match status" value="1"/>
</dbReference>
<dbReference type="Gene3D" id="3.40.1380.20">
    <property type="entry name" value="Pyruvate kinase, C-terminal domain"/>
    <property type="match status" value="1"/>
</dbReference>
<keyword evidence="10 14" id="KW-0460">Magnesium</keyword>
<dbReference type="GO" id="GO:0004743">
    <property type="term" value="F:pyruvate kinase activity"/>
    <property type="evidence" value="ECO:0007669"/>
    <property type="project" value="UniProtKB-UniRule"/>
</dbReference>
<evidence type="ECO:0000259" key="15">
    <source>
        <dbReference type="Pfam" id="PF00224"/>
    </source>
</evidence>
<evidence type="ECO:0000256" key="11">
    <source>
        <dbReference type="ARBA" id="ARBA00023152"/>
    </source>
</evidence>
<protein>
    <recommendedName>
        <fullName evidence="4 13">Pyruvate kinase</fullName>
        <ecNumber evidence="4 13">2.7.1.40</ecNumber>
    </recommendedName>
</protein>
<keyword evidence="6" id="KW-0479">Metal-binding</keyword>
<keyword evidence="7" id="KW-0547">Nucleotide-binding</keyword>
<keyword evidence="11 14" id="KW-0324">Glycolysis</keyword>
<reference evidence="16 17" key="1">
    <citation type="submission" date="2019-01" db="EMBL/GenBank/DDBJ databases">
        <authorList>
            <consortium name="Pathogen Informatics"/>
        </authorList>
    </citation>
    <scope>NUCLEOTIDE SEQUENCE [LARGE SCALE GENOMIC DNA]</scope>
    <source>
        <strain evidence="16 17">NCTC10122</strain>
    </source>
</reference>
<keyword evidence="5 14" id="KW-0808">Transferase</keyword>
<dbReference type="NCBIfam" id="TIGR01064">
    <property type="entry name" value="pyruv_kin"/>
    <property type="match status" value="1"/>
</dbReference>
<dbReference type="PRINTS" id="PR01050">
    <property type="entry name" value="PYRUVTKNASE"/>
</dbReference>
<evidence type="ECO:0000256" key="4">
    <source>
        <dbReference type="ARBA" id="ARBA00012142"/>
    </source>
</evidence>
<dbReference type="InterPro" id="IPR015793">
    <property type="entry name" value="Pyrv_Knase_brl"/>
</dbReference>
<evidence type="ECO:0000256" key="10">
    <source>
        <dbReference type="ARBA" id="ARBA00022842"/>
    </source>
</evidence>
<dbReference type="FunFam" id="2.40.33.10:FF:000001">
    <property type="entry name" value="Pyruvate kinase"/>
    <property type="match status" value="1"/>
</dbReference>
<dbReference type="SUPFAM" id="SSF52935">
    <property type="entry name" value="PK C-terminal domain-like"/>
    <property type="match status" value="1"/>
</dbReference>
<evidence type="ECO:0000313" key="17">
    <source>
        <dbReference type="Proteomes" id="UP000290942"/>
    </source>
</evidence>
<dbReference type="InterPro" id="IPR015813">
    <property type="entry name" value="Pyrv/PenolPyrv_kinase-like_dom"/>
</dbReference>
<dbReference type="AlphaFoldDB" id="A0A449A932"/>
<dbReference type="GO" id="GO:0016301">
    <property type="term" value="F:kinase activity"/>
    <property type="evidence" value="ECO:0007669"/>
    <property type="project" value="UniProtKB-KW"/>
</dbReference>
<dbReference type="Proteomes" id="UP000290942">
    <property type="component" value="Chromosome"/>
</dbReference>
<comment type="catalytic activity">
    <reaction evidence="14">
        <text>pyruvate + ATP = phosphoenolpyruvate + ADP + H(+)</text>
        <dbReference type="Rhea" id="RHEA:18157"/>
        <dbReference type="ChEBI" id="CHEBI:15361"/>
        <dbReference type="ChEBI" id="CHEBI:15378"/>
        <dbReference type="ChEBI" id="CHEBI:30616"/>
        <dbReference type="ChEBI" id="CHEBI:58702"/>
        <dbReference type="ChEBI" id="CHEBI:456216"/>
        <dbReference type="EC" id="2.7.1.40"/>
    </reaction>
</comment>
<dbReference type="Gene3D" id="2.40.33.10">
    <property type="entry name" value="PK beta-barrel domain-like"/>
    <property type="match status" value="1"/>
</dbReference>
<dbReference type="SUPFAM" id="SSF51621">
    <property type="entry name" value="Phosphoenolpyruvate/pyruvate domain"/>
    <property type="match status" value="1"/>
</dbReference>
<keyword evidence="9" id="KW-0067">ATP-binding</keyword>
<evidence type="ECO:0000256" key="5">
    <source>
        <dbReference type="ARBA" id="ARBA00022679"/>
    </source>
</evidence>
<dbReference type="InterPro" id="IPR040442">
    <property type="entry name" value="Pyrv_kinase-like_dom_sf"/>
</dbReference>
<evidence type="ECO:0000256" key="12">
    <source>
        <dbReference type="ARBA" id="ARBA00023317"/>
    </source>
</evidence>
<accession>A0A449A932</accession>
<evidence type="ECO:0000256" key="2">
    <source>
        <dbReference type="ARBA" id="ARBA00004997"/>
    </source>
</evidence>
<feature type="domain" description="Pyruvate kinase barrel" evidence="15">
    <location>
        <begin position="7"/>
        <end position="331"/>
    </location>
</feature>